<evidence type="ECO:0000256" key="1">
    <source>
        <dbReference type="SAM" id="SignalP"/>
    </source>
</evidence>
<accession>A0A1H6TWB1</accession>
<dbReference type="Proteomes" id="UP000242999">
    <property type="component" value="Unassembled WGS sequence"/>
</dbReference>
<organism evidence="3 4">
    <name type="scientific">Allopseudospirillum japonicum</name>
    <dbReference type="NCBI Taxonomy" id="64971"/>
    <lineage>
        <taxon>Bacteria</taxon>
        <taxon>Pseudomonadati</taxon>
        <taxon>Pseudomonadota</taxon>
        <taxon>Gammaproteobacteria</taxon>
        <taxon>Oceanospirillales</taxon>
        <taxon>Oceanospirillaceae</taxon>
        <taxon>Allopseudospirillum</taxon>
    </lineage>
</organism>
<feature type="signal peptide" evidence="1">
    <location>
        <begin position="1"/>
        <end position="19"/>
    </location>
</feature>
<feature type="domain" description="PepSY" evidence="2">
    <location>
        <begin position="4"/>
        <end position="86"/>
    </location>
</feature>
<name>A0A1H6TWB1_9GAMM</name>
<protein>
    <recommendedName>
        <fullName evidence="2">PepSY domain-containing protein</fullName>
    </recommendedName>
</protein>
<keyword evidence="4" id="KW-1185">Reference proteome</keyword>
<evidence type="ECO:0000313" key="3">
    <source>
        <dbReference type="EMBL" id="SEI80032.1"/>
    </source>
</evidence>
<keyword evidence="1" id="KW-0732">Signal</keyword>
<gene>
    <name evidence="3" type="ORF">SAMN05421831_110120</name>
</gene>
<dbReference type="OrthoDB" id="5625293at2"/>
<dbReference type="EMBL" id="FNYH01000010">
    <property type="protein sequence ID" value="SEI80032.1"/>
    <property type="molecule type" value="Genomic_DNA"/>
</dbReference>
<reference evidence="4" key="1">
    <citation type="submission" date="2016-10" db="EMBL/GenBank/DDBJ databases">
        <authorList>
            <person name="Varghese N."/>
            <person name="Submissions S."/>
        </authorList>
    </citation>
    <scope>NUCLEOTIDE SEQUENCE [LARGE SCALE GENOMIC DNA]</scope>
    <source>
        <strain evidence="4">DSM 7165</strain>
    </source>
</reference>
<evidence type="ECO:0000259" key="2">
    <source>
        <dbReference type="Pfam" id="PF13670"/>
    </source>
</evidence>
<sequence>MKKVILASVLFAAASTAMAGPQCTEGKNDNWISEQDMQARIAEMGYEVKKFKVSKGNCYEIYGWDKEGRKVEVYFHPETGEVVKSEIED</sequence>
<dbReference type="InterPro" id="IPR025711">
    <property type="entry name" value="PepSY"/>
</dbReference>
<dbReference type="RefSeq" id="WP_093311245.1">
    <property type="nucleotide sequence ID" value="NZ_FNYH01000010.1"/>
</dbReference>
<proteinExistence type="predicted"/>
<dbReference type="STRING" id="64971.SAMN05421831_110120"/>
<dbReference type="AlphaFoldDB" id="A0A1H6TWB1"/>
<evidence type="ECO:0000313" key="4">
    <source>
        <dbReference type="Proteomes" id="UP000242999"/>
    </source>
</evidence>
<feature type="chain" id="PRO_5017368291" description="PepSY domain-containing protein" evidence="1">
    <location>
        <begin position="20"/>
        <end position="89"/>
    </location>
</feature>
<dbReference type="Pfam" id="PF13670">
    <property type="entry name" value="PepSY_2"/>
    <property type="match status" value="1"/>
</dbReference>